<keyword evidence="2" id="KW-0540">Nuclease</keyword>
<dbReference type="InterPro" id="IPR011335">
    <property type="entry name" value="Restrct_endonuc-II-like"/>
</dbReference>
<sequence>MNRITDLCRALRNNQTPAERMLWDQLRRKNVDNHKFLRQYPIMVVQVGISYFYIANFYCAKLKLVIELDGPIHNFKKEYDANRDLVMNQLGIVVLRFNNDEVEMQIDNLIQKITTFISQGQLIL</sequence>
<dbReference type="Proteomes" id="UP001216139">
    <property type="component" value="Chromosome"/>
</dbReference>
<dbReference type="InterPro" id="IPR007569">
    <property type="entry name" value="DUF559"/>
</dbReference>
<proteinExistence type="predicted"/>
<dbReference type="PANTHER" id="PTHR38590:SF1">
    <property type="entry name" value="BLL0828 PROTEIN"/>
    <property type="match status" value="1"/>
</dbReference>
<reference evidence="2 3" key="1">
    <citation type="submission" date="2023-02" db="EMBL/GenBank/DDBJ databases">
        <title>Genome sequence of Mucilaginibacter jinjuensis strain KACC 16571.</title>
        <authorList>
            <person name="Kim S."/>
            <person name="Heo J."/>
            <person name="Kwon S.-W."/>
        </authorList>
    </citation>
    <scope>NUCLEOTIDE SEQUENCE [LARGE SCALE GENOMIC DNA]</scope>
    <source>
        <strain evidence="2 3">KACC 16571</strain>
    </source>
</reference>
<dbReference type="RefSeq" id="WP_273630598.1">
    <property type="nucleotide sequence ID" value="NZ_CP117167.1"/>
</dbReference>
<keyword evidence="2" id="KW-0378">Hydrolase</keyword>
<dbReference type="Gene3D" id="3.40.960.10">
    <property type="entry name" value="VSR Endonuclease"/>
    <property type="match status" value="1"/>
</dbReference>
<dbReference type="EMBL" id="CP117167">
    <property type="protein sequence ID" value="WCT12340.1"/>
    <property type="molecule type" value="Genomic_DNA"/>
</dbReference>
<dbReference type="InterPro" id="IPR047216">
    <property type="entry name" value="Endonuclease_DUF559_bact"/>
</dbReference>
<feature type="domain" description="DUF559" evidence="1">
    <location>
        <begin position="3"/>
        <end position="117"/>
    </location>
</feature>
<gene>
    <name evidence="2" type="ORF">PQO05_00135</name>
</gene>
<evidence type="ECO:0000313" key="2">
    <source>
        <dbReference type="EMBL" id="WCT12340.1"/>
    </source>
</evidence>
<name>A0ABY7T872_9SPHI</name>
<dbReference type="GO" id="GO:0004519">
    <property type="term" value="F:endonuclease activity"/>
    <property type="evidence" value="ECO:0007669"/>
    <property type="project" value="UniProtKB-KW"/>
</dbReference>
<organism evidence="2 3">
    <name type="scientific">Mucilaginibacter jinjuensis</name>
    <dbReference type="NCBI Taxonomy" id="1176721"/>
    <lineage>
        <taxon>Bacteria</taxon>
        <taxon>Pseudomonadati</taxon>
        <taxon>Bacteroidota</taxon>
        <taxon>Sphingobacteriia</taxon>
        <taxon>Sphingobacteriales</taxon>
        <taxon>Sphingobacteriaceae</taxon>
        <taxon>Mucilaginibacter</taxon>
    </lineage>
</organism>
<keyword evidence="2" id="KW-0255">Endonuclease</keyword>
<dbReference type="CDD" id="cd01038">
    <property type="entry name" value="Endonuclease_DUF559"/>
    <property type="match status" value="1"/>
</dbReference>
<evidence type="ECO:0000313" key="3">
    <source>
        <dbReference type="Proteomes" id="UP001216139"/>
    </source>
</evidence>
<dbReference type="SUPFAM" id="SSF52980">
    <property type="entry name" value="Restriction endonuclease-like"/>
    <property type="match status" value="1"/>
</dbReference>
<protein>
    <submittedName>
        <fullName evidence="2">Endonuclease domain-containing protein</fullName>
    </submittedName>
</protein>
<accession>A0ABY7T872</accession>
<dbReference type="PANTHER" id="PTHR38590">
    <property type="entry name" value="BLL0828 PROTEIN"/>
    <property type="match status" value="1"/>
</dbReference>
<dbReference type="Pfam" id="PF04480">
    <property type="entry name" value="DUF559"/>
    <property type="match status" value="1"/>
</dbReference>
<keyword evidence="3" id="KW-1185">Reference proteome</keyword>
<evidence type="ECO:0000259" key="1">
    <source>
        <dbReference type="Pfam" id="PF04480"/>
    </source>
</evidence>